<proteinExistence type="predicted"/>
<name>A0A0B6ZY15_9EUPU</name>
<organism evidence="1">
    <name type="scientific">Arion vulgaris</name>
    <dbReference type="NCBI Taxonomy" id="1028688"/>
    <lineage>
        <taxon>Eukaryota</taxon>
        <taxon>Metazoa</taxon>
        <taxon>Spiralia</taxon>
        <taxon>Lophotrochozoa</taxon>
        <taxon>Mollusca</taxon>
        <taxon>Gastropoda</taxon>
        <taxon>Heterobranchia</taxon>
        <taxon>Euthyneura</taxon>
        <taxon>Panpulmonata</taxon>
        <taxon>Eupulmonata</taxon>
        <taxon>Stylommatophora</taxon>
        <taxon>Helicina</taxon>
        <taxon>Arionoidea</taxon>
        <taxon>Arionidae</taxon>
        <taxon>Arion</taxon>
    </lineage>
</organism>
<dbReference type="EMBL" id="HACG01025881">
    <property type="protein sequence ID" value="CEK72746.1"/>
    <property type="molecule type" value="Transcribed_RNA"/>
</dbReference>
<protein>
    <submittedName>
        <fullName evidence="1">Uncharacterized protein</fullName>
    </submittedName>
</protein>
<evidence type="ECO:0000313" key="1">
    <source>
        <dbReference type="EMBL" id="CEK72746.1"/>
    </source>
</evidence>
<gene>
    <name evidence="1" type="primary">ORF83761</name>
</gene>
<reference evidence="1" key="1">
    <citation type="submission" date="2014-12" db="EMBL/GenBank/DDBJ databases">
        <title>Insight into the proteome of Arion vulgaris.</title>
        <authorList>
            <person name="Aradska J."/>
            <person name="Bulat T."/>
            <person name="Smidak R."/>
            <person name="Sarate P."/>
            <person name="Gangsoo J."/>
            <person name="Sialana F."/>
            <person name="Bilban M."/>
            <person name="Lubec G."/>
        </authorList>
    </citation>
    <scope>NUCLEOTIDE SEQUENCE</scope>
    <source>
        <tissue evidence="1">Skin</tissue>
    </source>
</reference>
<sequence>VLPHIAQSFSTEVACHLPRVLNKAQTPATFLGVSGKTGFAFTTFGTQDKGLVTDTQAHN</sequence>
<dbReference type="AlphaFoldDB" id="A0A0B6ZY15"/>
<accession>A0A0B6ZY15</accession>
<feature type="non-terminal residue" evidence="1">
    <location>
        <position position="1"/>
    </location>
</feature>